<feature type="signal peptide" evidence="8">
    <location>
        <begin position="1"/>
        <end position="20"/>
    </location>
</feature>
<keyword evidence="4" id="KW-0540">Nuclease</keyword>
<organism evidence="10 11">
    <name type="scientific">Sinocyclocheilus rhinocerous</name>
    <dbReference type="NCBI Taxonomy" id="307959"/>
    <lineage>
        <taxon>Eukaryota</taxon>
        <taxon>Metazoa</taxon>
        <taxon>Chordata</taxon>
        <taxon>Craniata</taxon>
        <taxon>Vertebrata</taxon>
        <taxon>Euteleostomi</taxon>
        <taxon>Actinopterygii</taxon>
        <taxon>Neopterygii</taxon>
        <taxon>Teleostei</taxon>
        <taxon>Ostariophysi</taxon>
        <taxon>Cypriniformes</taxon>
        <taxon>Cyprinidae</taxon>
        <taxon>Cyprininae</taxon>
        <taxon>Sinocyclocheilus</taxon>
    </lineage>
</organism>
<reference evidence="10" key="2">
    <citation type="submission" date="2025-09" db="UniProtKB">
        <authorList>
            <consortium name="Ensembl"/>
        </authorList>
    </citation>
    <scope>IDENTIFICATION</scope>
</reference>
<dbReference type="GO" id="GO:0016787">
    <property type="term" value="F:hydrolase activity"/>
    <property type="evidence" value="ECO:0007669"/>
    <property type="project" value="UniProtKB-KW"/>
</dbReference>
<proteinExistence type="inferred from homology"/>
<comment type="cofactor">
    <cofactor evidence="1">
        <name>a divalent metal cation</name>
        <dbReference type="ChEBI" id="CHEBI:60240"/>
    </cofactor>
</comment>
<dbReference type="Proteomes" id="UP000472270">
    <property type="component" value="Unassembled WGS sequence"/>
</dbReference>
<evidence type="ECO:0000256" key="3">
    <source>
        <dbReference type="ARBA" id="ARBA00006958"/>
    </source>
</evidence>
<sequence length="283" mass="32496">MYSVSIFLFLLFRMVPKILPFVEHVVPPYSHYLEWFQKFCILWSMSSLSTVPQNLKVISGWRCQVVPITYFLPVLQISRLEFAAAGFPNTVCAVDGCHIPIMRPHCDNPLAYLNRKQFYSVILTGFCDSQRRFCHISVGHPGSWHDARAFRLTKVGRVLEEDPHSLVPQGMHIIGDSAYPLLPQLMRPYRDNGHLTARQRRFNRKLNAARVVIEHAFGILKSKFRRLQFLQMKSISDISSAVSACCILHNLCLEPGDQVVVIDDGDDDEPPPHIFFCQHFLML</sequence>
<keyword evidence="5" id="KW-0479">Metal-binding</keyword>
<dbReference type="InterPro" id="IPR045249">
    <property type="entry name" value="HARBI1-like"/>
</dbReference>
<keyword evidence="7" id="KW-0539">Nucleus</keyword>
<dbReference type="AlphaFoldDB" id="A0A673HGK1"/>
<evidence type="ECO:0000313" key="11">
    <source>
        <dbReference type="Proteomes" id="UP000472270"/>
    </source>
</evidence>
<evidence type="ECO:0000256" key="6">
    <source>
        <dbReference type="ARBA" id="ARBA00022801"/>
    </source>
</evidence>
<dbReference type="GO" id="GO:0046872">
    <property type="term" value="F:metal ion binding"/>
    <property type="evidence" value="ECO:0007669"/>
    <property type="project" value="UniProtKB-KW"/>
</dbReference>
<evidence type="ECO:0000256" key="8">
    <source>
        <dbReference type="SAM" id="SignalP"/>
    </source>
</evidence>
<feature type="domain" description="DDE Tnp4" evidence="9">
    <location>
        <begin position="94"/>
        <end position="250"/>
    </location>
</feature>
<comment type="subcellular location">
    <subcellularLocation>
        <location evidence="2">Nucleus</location>
    </subcellularLocation>
</comment>
<protein>
    <recommendedName>
        <fullName evidence="9">DDE Tnp4 domain-containing protein</fullName>
    </recommendedName>
</protein>
<dbReference type="GO" id="GO:0004518">
    <property type="term" value="F:nuclease activity"/>
    <property type="evidence" value="ECO:0007669"/>
    <property type="project" value="UniProtKB-KW"/>
</dbReference>
<comment type="similarity">
    <text evidence="3">Belongs to the HARBI1 family.</text>
</comment>
<dbReference type="InterPro" id="IPR027806">
    <property type="entry name" value="HARBI1_dom"/>
</dbReference>
<dbReference type="GO" id="GO:0005634">
    <property type="term" value="C:nucleus"/>
    <property type="evidence" value="ECO:0007669"/>
    <property type="project" value="UniProtKB-SubCell"/>
</dbReference>
<evidence type="ECO:0000256" key="1">
    <source>
        <dbReference type="ARBA" id="ARBA00001968"/>
    </source>
</evidence>
<keyword evidence="8" id="KW-0732">Signal</keyword>
<dbReference type="Pfam" id="PF13359">
    <property type="entry name" value="DDE_Tnp_4"/>
    <property type="match status" value="1"/>
</dbReference>
<keyword evidence="11" id="KW-1185">Reference proteome</keyword>
<dbReference type="PANTHER" id="PTHR22930">
    <property type="match status" value="1"/>
</dbReference>
<evidence type="ECO:0000256" key="5">
    <source>
        <dbReference type="ARBA" id="ARBA00022723"/>
    </source>
</evidence>
<accession>A0A673HGK1</accession>
<evidence type="ECO:0000256" key="4">
    <source>
        <dbReference type="ARBA" id="ARBA00022722"/>
    </source>
</evidence>
<evidence type="ECO:0000256" key="7">
    <source>
        <dbReference type="ARBA" id="ARBA00023242"/>
    </source>
</evidence>
<evidence type="ECO:0000256" key="2">
    <source>
        <dbReference type="ARBA" id="ARBA00004123"/>
    </source>
</evidence>
<evidence type="ECO:0000259" key="9">
    <source>
        <dbReference type="Pfam" id="PF13359"/>
    </source>
</evidence>
<evidence type="ECO:0000313" key="10">
    <source>
        <dbReference type="Ensembl" id="ENSSRHP00000024710.1"/>
    </source>
</evidence>
<reference evidence="10" key="1">
    <citation type="submission" date="2025-08" db="UniProtKB">
        <authorList>
            <consortium name="Ensembl"/>
        </authorList>
    </citation>
    <scope>IDENTIFICATION</scope>
</reference>
<dbReference type="PANTHER" id="PTHR22930:SF292">
    <property type="entry name" value="DDE TNP4 DOMAIN-CONTAINING PROTEIN"/>
    <property type="match status" value="1"/>
</dbReference>
<name>A0A673HGK1_9TELE</name>
<dbReference type="Ensembl" id="ENSSRHT00000025454.1">
    <property type="protein sequence ID" value="ENSSRHP00000024710.1"/>
    <property type="gene ID" value="ENSSRHG00000012971.1"/>
</dbReference>
<keyword evidence="6" id="KW-0378">Hydrolase</keyword>
<feature type="chain" id="PRO_5025464151" description="DDE Tnp4 domain-containing protein" evidence="8">
    <location>
        <begin position="21"/>
        <end position="283"/>
    </location>
</feature>